<protein>
    <submittedName>
        <fullName evidence="10">N-acetylglucosamine-6-phosphate deacetylase</fullName>
    </submittedName>
</protein>
<dbReference type="PANTHER" id="PTHR11113">
    <property type="entry name" value="N-ACETYLGLUCOSAMINE-6-PHOSPHATE DEACETYLASE"/>
    <property type="match status" value="1"/>
</dbReference>
<keyword evidence="4 5" id="KW-0119">Carbohydrate metabolism</keyword>
<proteinExistence type="inferred from homology"/>
<dbReference type="Pfam" id="PF01979">
    <property type="entry name" value="Amidohydro_1"/>
    <property type="match status" value="1"/>
</dbReference>
<dbReference type="OrthoDB" id="9776488at2"/>
<evidence type="ECO:0000256" key="3">
    <source>
        <dbReference type="ARBA" id="ARBA00022801"/>
    </source>
</evidence>
<dbReference type="InterPro" id="IPR011059">
    <property type="entry name" value="Metal-dep_hydrolase_composite"/>
</dbReference>
<dbReference type="EMBL" id="SZPZ01000004">
    <property type="protein sequence ID" value="TKK76754.1"/>
    <property type="molecule type" value="Genomic_DNA"/>
</dbReference>
<dbReference type="Gene3D" id="3.20.20.140">
    <property type="entry name" value="Metal-dependent hydrolases"/>
    <property type="match status" value="1"/>
</dbReference>
<dbReference type="SUPFAM" id="SSF51556">
    <property type="entry name" value="Metallo-dependent hydrolases"/>
    <property type="match status" value="1"/>
</dbReference>
<feature type="active site" description="Proton donor/acceptor" evidence="6">
    <location>
        <position position="278"/>
    </location>
</feature>
<feature type="binding site" evidence="7">
    <location>
        <position position="132"/>
    </location>
    <ligand>
        <name>substrate</name>
    </ligand>
</feature>
<feature type="domain" description="Amidohydrolase-related" evidence="9">
    <location>
        <begin position="38"/>
        <end position="388"/>
    </location>
</feature>
<dbReference type="Gene3D" id="2.30.40.10">
    <property type="entry name" value="Urease, subunit C, domain 1"/>
    <property type="match status" value="1"/>
</dbReference>
<comment type="caution">
    <text evidence="10">The sequence shown here is derived from an EMBL/GenBank/DDBJ whole genome shotgun (WGS) entry which is preliminary data.</text>
</comment>
<keyword evidence="2 8" id="KW-0479">Metal-binding</keyword>
<comment type="similarity">
    <text evidence="1 5">Belongs to the metallo-dependent hydrolases superfamily. NagA family.</text>
</comment>
<feature type="binding site" evidence="8">
    <location>
        <position position="119"/>
    </location>
    <ligand>
        <name>Zn(2+)</name>
        <dbReference type="ChEBI" id="CHEBI:29105"/>
    </ligand>
</feature>
<evidence type="ECO:0000259" key="9">
    <source>
        <dbReference type="Pfam" id="PF01979"/>
    </source>
</evidence>
<evidence type="ECO:0000256" key="1">
    <source>
        <dbReference type="ARBA" id="ARBA00010716"/>
    </source>
</evidence>
<dbReference type="AlphaFoldDB" id="A0A4U3LNM8"/>
<dbReference type="GO" id="GO:0006046">
    <property type="term" value="P:N-acetylglucosamine catabolic process"/>
    <property type="evidence" value="ECO:0007669"/>
    <property type="project" value="TreeGrafter"/>
</dbReference>
<feature type="binding site" evidence="8">
    <location>
        <position position="199"/>
    </location>
    <ligand>
        <name>Zn(2+)</name>
        <dbReference type="ChEBI" id="CHEBI:29105"/>
    </ligand>
</feature>
<dbReference type="PANTHER" id="PTHR11113:SF14">
    <property type="entry name" value="N-ACETYLGLUCOSAMINE-6-PHOSPHATE DEACETYLASE"/>
    <property type="match status" value="1"/>
</dbReference>
<name>A0A4U3LNM8_9ACTN</name>
<accession>A0A4U3LNM8</accession>
<feature type="binding site" evidence="7">
    <location>
        <position position="255"/>
    </location>
    <ligand>
        <name>substrate</name>
    </ligand>
</feature>
<feature type="binding site" evidence="7">
    <location>
        <position position="231"/>
    </location>
    <ligand>
        <name>substrate</name>
    </ligand>
</feature>
<gene>
    <name evidence="10" type="ORF">FDA38_30905</name>
</gene>
<dbReference type="InterPro" id="IPR032466">
    <property type="entry name" value="Metal_Hydrolase"/>
</dbReference>
<evidence type="ECO:0000256" key="8">
    <source>
        <dbReference type="PIRSR" id="PIRSR038994-3"/>
    </source>
</evidence>
<evidence type="ECO:0000313" key="11">
    <source>
        <dbReference type="Proteomes" id="UP000305836"/>
    </source>
</evidence>
<dbReference type="GO" id="GO:0008448">
    <property type="term" value="F:N-acetylglucosamine-6-phosphate deacetylase activity"/>
    <property type="evidence" value="ECO:0007669"/>
    <property type="project" value="InterPro"/>
</dbReference>
<reference evidence="10 11" key="1">
    <citation type="submission" date="2019-04" db="EMBL/GenBank/DDBJ databases">
        <title>Kribbella sp. NEAU-THZ 27 nov., a novel actinomycete isolated from soil.</title>
        <authorList>
            <person name="Duan L."/>
        </authorList>
    </citation>
    <scope>NUCLEOTIDE SEQUENCE [LARGE SCALE GENOMIC DNA]</scope>
    <source>
        <strain evidence="11">NEAU-THZ27</strain>
    </source>
</reference>
<evidence type="ECO:0000256" key="6">
    <source>
        <dbReference type="PIRSR" id="PIRSR038994-1"/>
    </source>
</evidence>
<evidence type="ECO:0000256" key="5">
    <source>
        <dbReference type="PIRNR" id="PIRNR038994"/>
    </source>
</evidence>
<dbReference type="PIRSF" id="PIRSF038994">
    <property type="entry name" value="NagA"/>
    <property type="match status" value="1"/>
</dbReference>
<comment type="cofactor">
    <cofactor evidence="8">
        <name>a divalent metal cation</name>
        <dbReference type="ChEBI" id="CHEBI:60240"/>
    </cofactor>
    <text evidence="8">Binds 1 divalent metal cation per subunit.</text>
</comment>
<evidence type="ECO:0000256" key="2">
    <source>
        <dbReference type="ARBA" id="ARBA00022723"/>
    </source>
</evidence>
<keyword evidence="3 5" id="KW-0378">Hydrolase</keyword>
<feature type="binding site" evidence="7">
    <location>
        <begin position="314"/>
        <end position="316"/>
    </location>
    <ligand>
        <name>substrate</name>
    </ligand>
</feature>
<dbReference type="GO" id="GO:0046872">
    <property type="term" value="F:metal ion binding"/>
    <property type="evidence" value="ECO:0007669"/>
    <property type="project" value="UniProtKB-KW"/>
</dbReference>
<dbReference type="RefSeq" id="WP_137257618.1">
    <property type="nucleotide sequence ID" value="NZ_JBHSPQ010000003.1"/>
</dbReference>
<feature type="binding site" evidence="7">
    <location>
        <begin position="223"/>
        <end position="224"/>
    </location>
    <ligand>
        <name>substrate</name>
    </ligand>
</feature>
<keyword evidence="11" id="KW-1185">Reference proteome</keyword>
<evidence type="ECO:0000256" key="4">
    <source>
        <dbReference type="ARBA" id="ARBA00023277"/>
    </source>
</evidence>
<dbReference type="InterPro" id="IPR003764">
    <property type="entry name" value="GlcNAc_6-P_deAcase"/>
</dbReference>
<evidence type="ECO:0000256" key="7">
    <source>
        <dbReference type="PIRSR" id="PIRSR038994-2"/>
    </source>
</evidence>
<dbReference type="Proteomes" id="UP000305836">
    <property type="component" value="Unassembled WGS sequence"/>
</dbReference>
<organism evidence="10 11">
    <name type="scientific">Kribbella jiaozuonensis</name>
    <dbReference type="NCBI Taxonomy" id="2575441"/>
    <lineage>
        <taxon>Bacteria</taxon>
        <taxon>Bacillati</taxon>
        <taxon>Actinomycetota</taxon>
        <taxon>Actinomycetes</taxon>
        <taxon>Propionibacteriales</taxon>
        <taxon>Kribbellaceae</taxon>
        <taxon>Kribbella</taxon>
    </lineage>
</organism>
<feature type="binding site" evidence="8">
    <location>
        <position position="220"/>
    </location>
    <ligand>
        <name>Zn(2+)</name>
        <dbReference type="ChEBI" id="CHEBI:29105"/>
    </ligand>
</feature>
<dbReference type="InterPro" id="IPR006680">
    <property type="entry name" value="Amidohydro-rel"/>
</dbReference>
<sequence length="394" mass="40549">MTQVLEGRTADGRGVRVRYSADGIEEITDDPSAPDLLLLPGLIDIQLNGYAGLDVNDPARPASELSDLVRVLWQQGVTTVYPTIISADDATTTALVTLAAAARASDSMVAYGVPGLHLEGPYISSAEGARGAHDPAVVRDPDPDEFDRWQKAAAGAIAILTLAPERTGALELTRHLAGPQHAPRAEAAGGRSVVVSVGHSLASAEEVHAFAAAGGRMSTHLGNALPKQLDRHDNPIWPQLVEDTLTAGLIADGHHLPVDTFAAFVRAKGATRCVLTSDAAALAGCAPGDYKTAVGGAVTVGSDGSLRLQGTPYLAGSGASLLDCLRWSTGPGGLPLDTAVTMATTTPANLLGLTDRGRLEVGARADLIQLTRTPDGGIGDLVTVVVNGVTQNQV</sequence>
<evidence type="ECO:0000313" key="10">
    <source>
        <dbReference type="EMBL" id="TKK76754.1"/>
    </source>
</evidence>